<dbReference type="PANTHER" id="PTHR36837:SF4">
    <property type="entry name" value="BLR0908 PROTEIN"/>
    <property type="match status" value="1"/>
</dbReference>
<evidence type="ECO:0000313" key="2">
    <source>
        <dbReference type="EMBL" id="RIJ30461.1"/>
    </source>
</evidence>
<protein>
    <submittedName>
        <fullName evidence="2">Polyhydroxyalkanoate depolymerase</fullName>
    </submittedName>
</protein>
<reference evidence="2 3" key="1">
    <citation type="submission" date="2018-08" db="EMBL/GenBank/DDBJ databases">
        <title>Henriciella mobilis sp. nov., isolated from seawater.</title>
        <authorList>
            <person name="Cheng H."/>
            <person name="Wu Y.-H."/>
            <person name="Xu X.-W."/>
            <person name="Guo L.-L."/>
        </authorList>
    </citation>
    <scope>NUCLEOTIDE SEQUENCE [LARGE SCALE GENOMIC DNA]</scope>
    <source>
        <strain evidence="2 3">JN25</strain>
    </source>
</reference>
<dbReference type="PIRSF" id="PIRSF020818">
    <property type="entry name" value="PHB_depoly_PhaZ"/>
    <property type="match status" value="1"/>
</dbReference>
<dbReference type="InterPro" id="IPR029058">
    <property type="entry name" value="AB_hydrolase_fold"/>
</dbReference>
<dbReference type="Pfam" id="PF06850">
    <property type="entry name" value="PHB_depo_C"/>
    <property type="match status" value="1"/>
</dbReference>
<dbReference type="EMBL" id="QWFX01000006">
    <property type="protein sequence ID" value="RIJ30461.1"/>
    <property type="molecule type" value="Genomic_DNA"/>
</dbReference>
<dbReference type="OrthoDB" id="9774318at2"/>
<sequence length="410" mass="46078">MFLGYRQRDLYDLVERYRSAMAPVHELAILGLDAYKDYAPLTSTEFGRGFIESINAAKNIILRGERSEFGIRTTTVAGIDVPVSEVITARRTFCDLLHFQKLNAPPQKKMMIFAPMAGHFSTLLRRTVDALLPHFDVYITDWKNARDVPLSEGGFDFEDYISYAIDFMQAFDERVNVMAVCQPTVPVLCAIALMSARQTNPLPENLILIGGPIDPRRSPTQVNSLAVTQREDWFVDNLLTIVPQKYPGAMRTVYPGFLQLHGFLSMNFPRHLRSAQTLIRNITLGADGDVEKTAEFYTEYFTVMDLTAEFYMQTIKRVFKEFALPEGTMTWRDGKVDCGAIKDVGIMAIEGAEDDIAGVGQTKAALDLCKSVPSSRKRYLLQNGVGHYGVFSGKTFERKITPEICTFIGI</sequence>
<dbReference type="SUPFAM" id="SSF53474">
    <property type="entry name" value="alpha/beta-Hydrolases"/>
    <property type="match status" value="1"/>
</dbReference>
<name>A0A399RIL2_9PROT</name>
<dbReference type="InterPro" id="IPR009656">
    <property type="entry name" value="PHB_depo_C"/>
</dbReference>
<dbReference type="InterPro" id="IPR010915">
    <property type="entry name" value="PHB_depoly_PhaZ"/>
</dbReference>
<evidence type="ECO:0000259" key="1">
    <source>
        <dbReference type="Pfam" id="PF06850"/>
    </source>
</evidence>
<proteinExistence type="predicted"/>
<dbReference type="InterPro" id="IPR051321">
    <property type="entry name" value="PHA/PHB_synthase"/>
</dbReference>
<dbReference type="Gene3D" id="3.40.50.1820">
    <property type="entry name" value="alpha/beta hydrolase"/>
    <property type="match status" value="1"/>
</dbReference>
<dbReference type="AlphaFoldDB" id="A0A399RIL2"/>
<keyword evidence="3" id="KW-1185">Reference proteome</keyword>
<comment type="caution">
    <text evidence="2">The sequence shown here is derived from an EMBL/GenBank/DDBJ whole genome shotgun (WGS) entry which is preliminary data.</text>
</comment>
<evidence type="ECO:0000313" key="3">
    <source>
        <dbReference type="Proteomes" id="UP000266385"/>
    </source>
</evidence>
<dbReference type="NCBIfam" id="TIGR01849">
    <property type="entry name" value="PHB_depoly_PhaZ"/>
    <property type="match status" value="1"/>
</dbReference>
<dbReference type="PANTHER" id="PTHR36837">
    <property type="entry name" value="POLY(3-HYDROXYALKANOATE) POLYMERASE SUBUNIT PHAC"/>
    <property type="match status" value="1"/>
</dbReference>
<dbReference type="Proteomes" id="UP000266385">
    <property type="component" value="Unassembled WGS sequence"/>
</dbReference>
<gene>
    <name evidence="2" type="primary">phaZ</name>
    <name evidence="2" type="ORF">D1223_07455</name>
</gene>
<accession>A0A399RIL2</accession>
<organism evidence="2 3">
    <name type="scientific">Henriciella mobilis</name>
    <dbReference type="NCBI Taxonomy" id="2305467"/>
    <lineage>
        <taxon>Bacteria</taxon>
        <taxon>Pseudomonadati</taxon>
        <taxon>Pseudomonadota</taxon>
        <taxon>Alphaproteobacteria</taxon>
        <taxon>Hyphomonadales</taxon>
        <taxon>Hyphomonadaceae</taxon>
        <taxon>Henriciella</taxon>
    </lineage>
</organism>
<feature type="domain" description="PHB de-polymerase C-terminal" evidence="1">
    <location>
        <begin position="210"/>
        <end position="408"/>
    </location>
</feature>
<dbReference type="RefSeq" id="WP_119375776.1">
    <property type="nucleotide sequence ID" value="NZ_QWFX01000006.1"/>
</dbReference>